<evidence type="ECO:0000313" key="4">
    <source>
        <dbReference type="Proteomes" id="UP000193900"/>
    </source>
</evidence>
<dbReference type="CDD" id="cd11304">
    <property type="entry name" value="Cadherin_repeat"/>
    <property type="match status" value="1"/>
</dbReference>
<dbReference type="EMBL" id="FWFZ01000017">
    <property type="protein sequence ID" value="SLN64408.1"/>
    <property type="molecule type" value="Genomic_DNA"/>
</dbReference>
<dbReference type="Gene3D" id="3.60.21.10">
    <property type="match status" value="1"/>
</dbReference>
<dbReference type="Pfam" id="PF00149">
    <property type="entry name" value="Metallophos"/>
    <property type="match status" value="1"/>
</dbReference>
<dbReference type="InterPro" id="IPR011049">
    <property type="entry name" value="Serralysin-like_metalloprot_C"/>
</dbReference>
<dbReference type="Gene3D" id="2.60.40.10">
    <property type="entry name" value="Immunoglobulins"/>
    <property type="match status" value="4"/>
</dbReference>
<dbReference type="EC" id="3.1.3.1" evidence="3"/>
<keyword evidence="3" id="KW-0378">Hydrolase</keyword>
<keyword evidence="4" id="KW-1185">Reference proteome</keyword>
<proteinExistence type="predicted"/>
<evidence type="ECO:0000256" key="1">
    <source>
        <dbReference type="ARBA" id="ARBA00022729"/>
    </source>
</evidence>
<organism evidence="3 4">
    <name type="scientific">Roseisalinus antarcticus</name>
    <dbReference type="NCBI Taxonomy" id="254357"/>
    <lineage>
        <taxon>Bacteria</taxon>
        <taxon>Pseudomonadati</taxon>
        <taxon>Pseudomonadota</taxon>
        <taxon>Alphaproteobacteria</taxon>
        <taxon>Rhodobacterales</taxon>
        <taxon>Roseobacteraceae</taxon>
        <taxon>Roseisalinus</taxon>
    </lineage>
</organism>
<sequence>MITIDTFSLDTGVIGDGITFGPTIALQGSSDPGAIVGIYLDDIFLGETQAGPDGSWSYSAGDFEEGTYAFVASIDDGVTLQSTAPFGITVDLTAPGVVVDPVATDGIVDGTEDGAVVFSGTVSGVEDGQVVTLAVRDAGGAVVWTGSAVVASGVWASAPADLGALPDGAGYELTADVTDAAGNSAPQAGASFRTTSAPPPEIVTFETRIASGLDDVEQRADGSIYLDSSDLELGQDGSRAQTVGLRFGAIDVPQGAVITNAYIQFQVDEVSGGFASLLIRAEASDDAAAWGSGAGSVSGRALTGSSVAWLPEDWTSVGEAGAAQRTPNLAALVQDVVAREGWSALSDMAFVVTGTGERIAESHEGRASAAPLLHIEYTMGGSGAPVAFDAVADTDPGLNELTLDAAAGTPVGITASASDATPGDEVRYSVEDARFEIDPVTGVVTRSDSGTLSFGPDGMLALTVTATSSDGSLDTRTFQIALDDGLFGIAIDPVATDGIVDGTEDGAVVFSGTVSGVEDGQVVTLAVRDAGGAVVWTGSAVVASGVWASAPADLGALPDGAGYELTADVTDAAGNSAPQAGASFRTTSAPPPEIVTFETRIASGLDDVEQRADGSIYLDSSDLELGQDGSRAQTVGLRFGAIDVPQGAVITNAYIQFQVDEVSGGFASLLIRAEASDDAAAWGSGAGSVSGRALTGSSVAWLPEDWTSVGEAGAAQRTPNLAALVQDVVAREGWSALSDMAFVVTGTGERIAESHEGRASAAPLLHIEYTMGGAYLGTDPVTTDSVLDDAEDNAVVLSGTAAGIEDGQVVALAILDAGGTSVWTGSAAVAGGAWSTGPVNLEALPDGAEYRLTANVTDAAGTPAPQAVTTFDTVHFRFAVFGDYGTAKASGERAVAALVDTWDPEFILTVGDNNYFGLSYEEAVGQHYADYIGNYQGSYGDGSEINRFFPAIGNHEYTDGPVEEYFDYFTLPDNERYYDFQIGSIHFFNLNSNIQEPDGRSSTSAQAEWFYEAIAQSTATFNVVYFHHAPYEQKDPGETAMRWDFEDAGVDLVFSGHDHDYYRIARDDNGDGKELTYVVTGLGGFDDDLGANAVSVTDDGLLVEFYDETGLLIDSFSVDAPEGVTPQSFDGNDVLTGGADADYLWGVAGNDTLTGNAGDDMLIGGEDADLFIFRPGDGVDIVADFEAGAAGGDVLDLSAYGIFDVAGFGAVASAVGGDLLASFADGSKIVLLGRALGDFVDDDFWSGAIG</sequence>
<accession>A0A1Y5TNC0</accession>
<dbReference type="NCBIfam" id="NF033510">
    <property type="entry name" value="Ca_tandemer"/>
    <property type="match status" value="3"/>
</dbReference>
<dbReference type="AlphaFoldDB" id="A0A1Y5TNC0"/>
<dbReference type="InterPro" id="IPR004843">
    <property type="entry name" value="Calcineurin-like_PHP"/>
</dbReference>
<dbReference type="GO" id="GO:0005509">
    <property type="term" value="F:calcium ion binding"/>
    <property type="evidence" value="ECO:0007669"/>
    <property type="project" value="InterPro"/>
</dbReference>
<dbReference type="GO" id="GO:0004035">
    <property type="term" value="F:alkaline phosphatase activity"/>
    <property type="evidence" value="ECO:0007669"/>
    <property type="project" value="UniProtKB-EC"/>
</dbReference>
<dbReference type="PROSITE" id="PS00330">
    <property type="entry name" value="HEMOLYSIN_CALCIUM"/>
    <property type="match status" value="1"/>
</dbReference>
<name>A0A1Y5TNC0_9RHOB</name>
<dbReference type="SUPFAM" id="SSF56300">
    <property type="entry name" value="Metallo-dependent phosphatases"/>
    <property type="match status" value="1"/>
</dbReference>
<dbReference type="InterPro" id="IPR018511">
    <property type="entry name" value="Hemolysin-typ_Ca-bd_CS"/>
</dbReference>
<dbReference type="RefSeq" id="WP_085879818.1">
    <property type="nucleotide sequence ID" value="NZ_FWFZ01000017.1"/>
</dbReference>
<dbReference type="OrthoDB" id="7854865at2"/>
<evidence type="ECO:0000259" key="2">
    <source>
        <dbReference type="Pfam" id="PF00149"/>
    </source>
</evidence>
<dbReference type="Proteomes" id="UP000193900">
    <property type="component" value="Unassembled WGS sequence"/>
</dbReference>
<dbReference type="PANTHER" id="PTHR22953:SF153">
    <property type="entry name" value="PURPLE ACID PHOSPHATASE"/>
    <property type="match status" value="1"/>
</dbReference>
<reference evidence="3 4" key="1">
    <citation type="submission" date="2017-03" db="EMBL/GenBank/DDBJ databases">
        <authorList>
            <person name="Afonso C.L."/>
            <person name="Miller P.J."/>
            <person name="Scott M.A."/>
            <person name="Spackman E."/>
            <person name="Goraichik I."/>
            <person name="Dimitrov K.M."/>
            <person name="Suarez D.L."/>
            <person name="Swayne D.E."/>
        </authorList>
    </citation>
    <scope>NUCLEOTIDE SEQUENCE [LARGE SCALE GENOMIC DNA]</scope>
    <source>
        <strain evidence="3 4">CECT 7023</strain>
    </source>
</reference>
<dbReference type="Gene3D" id="2.150.10.10">
    <property type="entry name" value="Serralysin-like metalloprotease, C-terminal"/>
    <property type="match status" value="1"/>
</dbReference>
<dbReference type="InterPro" id="IPR039331">
    <property type="entry name" value="PAPs-like"/>
</dbReference>
<dbReference type="InterPro" id="IPR029052">
    <property type="entry name" value="Metallo-depent_PP-like"/>
</dbReference>
<protein>
    <submittedName>
        <fullName evidence="3">Alkaline phosphatase</fullName>
        <ecNumber evidence="3">3.1.3.1</ecNumber>
    </submittedName>
</protein>
<dbReference type="InterPro" id="IPR013783">
    <property type="entry name" value="Ig-like_fold"/>
</dbReference>
<dbReference type="GO" id="GO:0003993">
    <property type="term" value="F:acid phosphatase activity"/>
    <property type="evidence" value="ECO:0007669"/>
    <property type="project" value="InterPro"/>
</dbReference>
<keyword evidence="1" id="KW-0732">Signal</keyword>
<gene>
    <name evidence="3" type="primary">phoA</name>
    <name evidence="3" type="ORF">ROA7023_03013</name>
</gene>
<dbReference type="InterPro" id="IPR001343">
    <property type="entry name" value="Hemolysn_Ca-bd"/>
</dbReference>
<dbReference type="Pfam" id="PF00353">
    <property type="entry name" value="HemolysinCabind"/>
    <property type="match status" value="1"/>
</dbReference>
<dbReference type="PANTHER" id="PTHR22953">
    <property type="entry name" value="ACID PHOSPHATASE RELATED"/>
    <property type="match status" value="1"/>
</dbReference>
<dbReference type="SUPFAM" id="SSF51120">
    <property type="entry name" value="beta-Roll"/>
    <property type="match status" value="1"/>
</dbReference>
<evidence type="ECO:0000313" key="3">
    <source>
        <dbReference type="EMBL" id="SLN64408.1"/>
    </source>
</evidence>
<feature type="domain" description="Calcineurin-like phosphoesterase" evidence="2">
    <location>
        <begin position="876"/>
        <end position="1061"/>
    </location>
</feature>